<evidence type="ECO:0000256" key="2">
    <source>
        <dbReference type="ARBA" id="ARBA00006916"/>
    </source>
</evidence>
<dbReference type="EMBL" id="CAIF01000027">
    <property type="protein sequence ID" value="CCH41660.1"/>
    <property type="molecule type" value="Genomic_DNA"/>
</dbReference>
<comment type="similarity">
    <text evidence="2">Belongs to the EFG1 family.</text>
</comment>
<dbReference type="Proteomes" id="UP000009328">
    <property type="component" value="Unassembled WGS sequence"/>
</dbReference>
<dbReference type="GO" id="GO:0000462">
    <property type="term" value="P:maturation of SSU-rRNA from tricistronic rRNA transcript (SSU-rRNA, 5.8S rRNA, LSU-rRNA)"/>
    <property type="evidence" value="ECO:0007669"/>
    <property type="project" value="TreeGrafter"/>
</dbReference>
<dbReference type="PANTHER" id="PTHR33911">
    <property type="entry name" value="RRNA-PROCESSING PROTEIN EFG1"/>
    <property type="match status" value="1"/>
</dbReference>
<dbReference type="HOGENOM" id="CLU_066912_2_0_1"/>
<evidence type="ECO:0000256" key="6">
    <source>
        <dbReference type="ARBA" id="ARBA00023054"/>
    </source>
</evidence>
<feature type="compositionally biased region" description="Acidic residues" evidence="8">
    <location>
        <begin position="218"/>
        <end position="227"/>
    </location>
</feature>
<dbReference type="FunCoup" id="K0K9R0">
    <property type="interactions" value="187"/>
</dbReference>
<evidence type="ECO:0000313" key="9">
    <source>
        <dbReference type="EMBL" id="CCH41660.1"/>
    </source>
</evidence>
<dbReference type="InterPro" id="IPR050786">
    <property type="entry name" value="EFG1_rRNA-proc"/>
</dbReference>
<proteinExistence type="inferred from homology"/>
<evidence type="ECO:0000256" key="4">
    <source>
        <dbReference type="ARBA" id="ARBA00019827"/>
    </source>
</evidence>
<evidence type="ECO:0000256" key="8">
    <source>
        <dbReference type="SAM" id="MobiDB-lite"/>
    </source>
</evidence>
<evidence type="ECO:0000313" key="10">
    <source>
        <dbReference type="Proteomes" id="UP000009328"/>
    </source>
</evidence>
<organism evidence="9 10">
    <name type="scientific">Wickerhamomyces ciferrii (strain ATCC 14091 / BCRC 22168 / CBS 111 / JCM 3599 / NBRC 0793 / NRRL Y-1031 F-60-10)</name>
    <name type="common">Yeast</name>
    <name type="synonym">Pichia ciferrii</name>
    <dbReference type="NCBI Taxonomy" id="1206466"/>
    <lineage>
        <taxon>Eukaryota</taxon>
        <taxon>Fungi</taxon>
        <taxon>Dikarya</taxon>
        <taxon>Ascomycota</taxon>
        <taxon>Saccharomycotina</taxon>
        <taxon>Saccharomycetes</taxon>
        <taxon>Phaffomycetales</taxon>
        <taxon>Wickerhamomycetaceae</taxon>
        <taxon>Wickerhamomyces</taxon>
    </lineage>
</organism>
<keyword evidence="10" id="KW-1185">Reference proteome</keyword>
<comment type="subcellular location">
    <subcellularLocation>
        <location evidence="1">Nucleus</location>
        <location evidence="1">Nucleolus</location>
    </subcellularLocation>
</comment>
<sequence length="227" mass="26584">MPPVKKQRRSNGVSVEVASVLGSGTSKINKKIRDIERLLNKRRDKLPSNVIIENERALQALKTEKLNVERSQKVKKISKKYHMVRFFERKKALRKYKQAKKQYDSLVEDEKSDKKEIKKAKKVLGHCEIDLLYTVNFPKDIKYISLYPSETSEDLDESTKKGLIKTEEDRNSYKKQFEKMLKEGTIPVSIDDILKGDYKLNDYNEVHEAPDSVKHDDVEEEEDDFFE</sequence>
<name>K0K9R0_WICCF</name>
<feature type="region of interest" description="Disordered" evidence="8">
    <location>
        <begin position="207"/>
        <end position="227"/>
    </location>
</feature>
<keyword evidence="5" id="KW-0698">rRNA processing</keyword>
<dbReference type="PANTHER" id="PTHR33911:SF1">
    <property type="entry name" value="RRNA-PROCESSING PROTEIN EFG1"/>
    <property type="match status" value="1"/>
</dbReference>
<comment type="caution">
    <text evidence="9">The sequence shown here is derived from an EMBL/GenBank/DDBJ whole genome shotgun (WGS) entry which is preliminary data.</text>
</comment>
<dbReference type="InterPro" id="IPR019310">
    <property type="entry name" value="Efg1"/>
</dbReference>
<keyword evidence="7" id="KW-0539">Nucleus</keyword>
<evidence type="ECO:0000256" key="5">
    <source>
        <dbReference type="ARBA" id="ARBA00022552"/>
    </source>
</evidence>
<accession>K0K9R0</accession>
<protein>
    <recommendedName>
        <fullName evidence="3">rRNA-processing protein EFG1</fullName>
    </recommendedName>
    <alternativeName>
        <fullName evidence="4">rRNA-processing protein efg1</fullName>
    </alternativeName>
</protein>
<dbReference type="GO" id="GO:0030688">
    <property type="term" value="C:preribosome, small subunit precursor"/>
    <property type="evidence" value="ECO:0007669"/>
    <property type="project" value="TreeGrafter"/>
</dbReference>
<dbReference type="InParanoid" id="K0K9R0"/>
<evidence type="ECO:0000256" key="7">
    <source>
        <dbReference type="ARBA" id="ARBA00023242"/>
    </source>
</evidence>
<dbReference type="GO" id="GO:0005730">
    <property type="term" value="C:nucleolus"/>
    <property type="evidence" value="ECO:0007669"/>
    <property type="project" value="UniProtKB-SubCell"/>
</dbReference>
<gene>
    <name evidence="9" type="ORF">BN7_1201</name>
</gene>
<dbReference type="eggNOG" id="KOG4484">
    <property type="taxonomic scope" value="Eukaryota"/>
</dbReference>
<keyword evidence="6" id="KW-0175">Coiled coil</keyword>
<evidence type="ECO:0000256" key="1">
    <source>
        <dbReference type="ARBA" id="ARBA00004604"/>
    </source>
</evidence>
<feature type="compositionally biased region" description="Basic and acidic residues" evidence="8">
    <location>
        <begin position="207"/>
        <end position="217"/>
    </location>
</feature>
<dbReference type="STRING" id="1206466.K0K9R0"/>
<evidence type="ECO:0000256" key="3">
    <source>
        <dbReference type="ARBA" id="ARBA00018689"/>
    </source>
</evidence>
<dbReference type="AlphaFoldDB" id="K0K9R0"/>
<reference evidence="9 10" key="1">
    <citation type="journal article" date="2012" name="Eukaryot. Cell">
        <title>Draft genome sequence of Wickerhamomyces ciferrii NRRL Y-1031 F-60-10.</title>
        <authorList>
            <person name="Schneider J."/>
            <person name="Andrea H."/>
            <person name="Blom J."/>
            <person name="Jaenicke S."/>
            <person name="Ruckert C."/>
            <person name="Schorsch C."/>
            <person name="Szczepanowski R."/>
            <person name="Farwick M."/>
            <person name="Goesmann A."/>
            <person name="Puhler A."/>
            <person name="Schaffer S."/>
            <person name="Tauch A."/>
            <person name="Kohler T."/>
            <person name="Brinkrolf K."/>
        </authorList>
    </citation>
    <scope>NUCLEOTIDE SEQUENCE [LARGE SCALE GENOMIC DNA]</scope>
    <source>
        <strain evidence="10">ATCC 14091 / BCRC 22168 / CBS 111 / JCM 3599 / NBRC 0793 / NRRL Y-1031 F-60-10</strain>
    </source>
</reference>
<dbReference type="Pfam" id="PF10153">
    <property type="entry name" value="Efg1"/>
    <property type="match status" value="1"/>
</dbReference>